<dbReference type="Pfam" id="PF20772">
    <property type="entry name" value="TACO1_YebC_N"/>
    <property type="match status" value="1"/>
</dbReference>
<dbReference type="EMBL" id="CP089285">
    <property type="protein sequence ID" value="UTO56241.1"/>
    <property type="molecule type" value="Genomic_DNA"/>
</dbReference>
<dbReference type="EMBL" id="CP089286">
    <property type="protein sequence ID" value="UTO55321.1"/>
    <property type="molecule type" value="Genomic_DNA"/>
</dbReference>
<dbReference type="PANTHER" id="PTHR12532">
    <property type="entry name" value="TRANSLATIONAL ACTIVATOR OF CYTOCHROME C OXIDASE 1"/>
    <property type="match status" value="1"/>
</dbReference>
<dbReference type="AlphaFoldDB" id="A0A9Q9BWT3"/>
<evidence type="ECO:0000259" key="5">
    <source>
        <dbReference type="Pfam" id="PF20772"/>
    </source>
</evidence>
<dbReference type="HAMAP" id="MF_00693">
    <property type="entry name" value="Transcrip_reg_TACO1"/>
    <property type="match status" value="1"/>
</dbReference>
<comment type="similarity">
    <text evidence="3">Belongs to the TACO1 family.</text>
</comment>
<dbReference type="InterPro" id="IPR002876">
    <property type="entry name" value="Transcrip_reg_TACO1-like"/>
</dbReference>
<dbReference type="NCBIfam" id="NF009044">
    <property type="entry name" value="PRK12378.1"/>
    <property type="match status" value="1"/>
</dbReference>
<dbReference type="NCBIfam" id="NF001030">
    <property type="entry name" value="PRK00110.1"/>
    <property type="match status" value="1"/>
</dbReference>
<evidence type="ECO:0000256" key="1">
    <source>
        <dbReference type="ARBA" id="ARBA00022490"/>
    </source>
</evidence>
<feature type="domain" description="TACO1/YebC-like second and third" evidence="4">
    <location>
        <begin position="82"/>
        <end position="245"/>
    </location>
</feature>
<gene>
    <name evidence="7" type="ORF">LUA81_03980</name>
    <name evidence="6" type="ORF">LUA82_04015</name>
</gene>
<reference evidence="6" key="1">
    <citation type="journal article" date="2022" name="Microorganisms">
        <title>Assembly and Comparison of Ca. Neoehrlichia mikurensis Genomes.</title>
        <authorList>
            <person name="Azagi T."/>
            <person name="Dirks R.P."/>
            <person name="Yebra-Pimentel E.S."/>
            <person name="Schaap P.J."/>
            <person name="Koehorst J.J."/>
            <person name="Esser H.J."/>
            <person name="Sprong H."/>
        </authorList>
    </citation>
    <scope>NUCLEOTIDE SEQUENCE</scope>
    <source>
        <strain evidence="7">18-2804</strain>
        <strain evidence="6">18-2837</strain>
    </source>
</reference>
<protein>
    <recommendedName>
        <fullName evidence="3">Probable transcriptional regulatory protein LUA81_03980</fullName>
    </recommendedName>
</protein>
<evidence type="ECO:0000313" key="9">
    <source>
        <dbReference type="Proteomes" id="UP001059985"/>
    </source>
</evidence>
<evidence type="ECO:0000313" key="7">
    <source>
        <dbReference type="EMBL" id="UTO56241.1"/>
    </source>
</evidence>
<keyword evidence="2 3" id="KW-0238">DNA-binding</keyword>
<dbReference type="NCBIfam" id="TIGR01033">
    <property type="entry name" value="YebC/PmpR family DNA-binding transcriptional regulator"/>
    <property type="match status" value="1"/>
</dbReference>
<keyword evidence="3" id="KW-0804">Transcription</keyword>
<accession>A0A9Q9BWT3</accession>
<keyword evidence="1 3" id="KW-0963">Cytoplasm</keyword>
<dbReference type="InterPro" id="IPR048300">
    <property type="entry name" value="TACO1_YebC-like_2nd/3rd_dom"/>
</dbReference>
<sequence length="247" mass="27925">MAGHSQFANIKHRKGVQDVKRAKRFTKLTREIIVAARKGLPDPEFNPMLRSAISAAKKENLPKDRIEAAIKSASGNAVDDNYEEVTYEGYGPGGIAIIVHAVTNNRNRTAAELRHIFLKCNGKLGESGSVSFLFDHVGIIAYKSESINNFNDFFNIALELNANDIEEHIVNDNQEKLYYVICNVNDFGNIRDNLSKKFFDAEIAKLSWRPKELIKIQNLDLQIKIKNLIHTLEDNDDVQYVKGNFAF</sequence>
<evidence type="ECO:0000256" key="2">
    <source>
        <dbReference type="ARBA" id="ARBA00023125"/>
    </source>
</evidence>
<dbReference type="RefSeq" id="WP_218194124.1">
    <property type="nucleotide sequence ID" value="NZ_CP054597.1"/>
</dbReference>
<name>A0A9Q9BWT3_9RICK</name>
<dbReference type="PANTHER" id="PTHR12532:SF11">
    <property type="match status" value="1"/>
</dbReference>
<dbReference type="GO" id="GO:0006355">
    <property type="term" value="P:regulation of DNA-templated transcription"/>
    <property type="evidence" value="ECO:0007669"/>
    <property type="project" value="UniProtKB-UniRule"/>
</dbReference>
<proteinExistence type="inferred from homology"/>
<dbReference type="GO" id="GO:0003677">
    <property type="term" value="F:DNA binding"/>
    <property type="evidence" value="ECO:0007669"/>
    <property type="project" value="UniProtKB-UniRule"/>
</dbReference>
<dbReference type="InterPro" id="IPR049083">
    <property type="entry name" value="TACO1_YebC_N"/>
</dbReference>
<organism evidence="6 8">
    <name type="scientific">Neoehrlichia mikurensis</name>
    <dbReference type="NCBI Taxonomy" id="89586"/>
    <lineage>
        <taxon>Bacteria</taxon>
        <taxon>Pseudomonadati</taxon>
        <taxon>Pseudomonadota</taxon>
        <taxon>Alphaproteobacteria</taxon>
        <taxon>Rickettsiales</taxon>
        <taxon>Anaplasmataceae</taxon>
        <taxon>Candidatus Neoehrlichia</taxon>
    </lineage>
</organism>
<dbReference type="Proteomes" id="UP001059985">
    <property type="component" value="Chromosome"/>
</dbReference>
<evidence type="ECO:0000259" key="4">
    <source>
        <dbReference type="Pfam" id="PF01709"/>
    </source>
</evidence>
<dbReference type="GO" id="GO:0005737">
    <property type="term" value="C:cytoplasm"/>
    <property type="evidence" value="ECO:0007669"/>
    <property type="project" value="UniProtKB-SubCell"/>
</dbReference>
<feature type="domain" description="TACO1/YebC-like N-terminal" evidence="5">
    <location>
        <begin position="5"/>
        <end position="75"/>
    </location>
</feature>
<evidence type="ECO:0000256" key="3">
    <source>
        <dbReference type="HAMAP-Rule" id="MF_00693"/>
    </source>
</evidence>
<keyword evidence="3" id="KW-0805">Transcription regulation</keyword>
<evidence type="ECO:0000313" key="6">
    <source>
        <dbReference type="EMBL" id="UTO55321.1"/>
    </source>
</evidence>
<comment type="subcellular location">
    <subcellularLocation>
        <location evidence="3">Cytoplasm</location>
    </subcellularLocation>
</comment>
<keyword evidence="9" id="KW-1185">Reference proteome</keyword>
<dbReference type="Pfam" id="PF01709">
    <property type="entry name" value="Transcrip_reg"/>
    <property type="match status" value="1"/>
</dbReference>
<dbReference type="FunFam" id="1.10.10.200:FF:000002">
    <property type="entry name" value="Probable transcriptional regulatory protein CLM62_37755"/>
    <property type="match status" value="1"/>
</dbReference>
<dbReference type="Proteomes" id="UP001059822">
    <property type="component" value="Chromosome"/>
</dbReference>
<evidence type="ECO:0000313" key="8">
    <source>
        <dbReference type="Proteomes" id="UP001059822"/>
    </source>
</evidence>